<evidence type="ECO:0000313" key="2">
    <source>
        <dbReference type="Proteomes" id="UP001152799"/>
    </source>
</evidence>
<protein>
    <submittedName>
        <fullName evidence="1">Uncharacterized protein</fullName>
    </submittedName>
</protein>
<dbReference type="AlphaFoldDB" id="A0A9N9MPW0"/>
<evidence type="ECO:0000313" key="1">
    <source>
        <dbReference type="EMBL" id="CAG9769120.1"/>
    </source>
</evidence>
<reference evidence="1" key="1">
    <citation type="submission" date="2022-01" db="EMBL/GenBank/DDBJ databases">
        <authorList>
            <person name="King R."/>
        </authorList>
    </citation>
    <scope>NUCLEOTIDE SEQUENCE</scope>
</reference>
<keyword evidence="2" id="KW-1185">Reference proteome</keyword>
<dbReference type="EMBL" id="OU892281">
    <property type="protein sequence ID" value="CAG9769120.1"/>
    <property type="molecule type" value="Genomic_DNA"/>
</dbReference>
<dbReference type="Proteomes" id="UP001152799">
    <property type="component" value="Chromosome 5"/>
</dbReference>
<sequence>MVSDIPTVIEENKSLRALNTVPPYRRQNTKLADRDCIIQTGRVEVLIIDEVFLTELYREAAEHANVEES</sequence>
<gene>
    <name evidence="1" type="ORF">CEUTPL_LOCUS9636</name>
</gene>
<proteinExistence type="predicted"/>
<organism evidence="1 2">
    <name type="scientific">Ceutorhynchus assimilis</name>
    <name type="common">cabbage seed weevil</name>
    <dbReference type="NCBI Taxonomy" id="467358"/>
    <lineage>
        <taxon>Eukaryota</taxon>
        <taxon>Metazoa</taxon>
        <taxon>Ecdysozoa</taxon>
        <taxon>Arthropoda</taxon>
        <taxon>Hexapoda</taxon>
        <taxon>Insecta</taxon>
        <taxon>Pterygota</taxon>
        <taxon>Neoptera</taxon>
        <taxon>Endopterygota</taxon>
        <taxon>Coleoptera</taxon>
        <taxon>Polyphaga</taxon>
        <taxon>Cucujiformia</taxon>
        <taxon>Curculionidae</taxon>
        <taxon>Ceutorhynchinae</taxon>
        <taxon>Ceutorhynchus</taxon>
    </lineage>
</organism>
<accession>A0A9N9MPW0</accession>
<name>A0A9N9MPW0_9CUCU</name>